<dbReference type="AlphaFoldDB" id="I2NTE7"/>
<gene>
    <name evidence="1" type="ORF">HMPREF1051_0887</name>
</gene>
<dbReference type="EMBL" id="AJMT01000087">
    <property type="protein sequence ID" value="EIG29108.1"/>
    <property type="molecule type" value="Genomic_DNA"/>
</dbReference>
<comment type="caution">
    <text evidence="1">The sequence shown here is derived from an EMBL/GenBank/DDBJ whole genome shotgun (WGS) entry which is preliminary data.</text>
</comment>
<proteinExistence type="predicted"/>
<dbReference type="Proteomes" id="UP000004473">
    <property type="component" value="Unassembled WGS sequence"/>
</dbReference>
<reference evidence="1 2" key="1">
    <citation type="submission" date="2012-04" db="EMBL/GenBank/DDBJ databases">
        <authorList>
            <person name="Harkins D.M."/>
            <person name="Madupu R."/>
            <person name="Durkin A.S."/>
            <person name="Torralba M."/>
            <person name="Methe B."/>
            <person name="Sutton G.G."/>
            <person name="Nelson K.E."/>
        </authorList>
    </citation>
    <scope>NUCLEOTIDE SEQUENCE [LARGE SCALE GENOMIC DNA]</scope>
    <source>
        <strain evidence="1 2">VK64</strain>
    </source>
</reference>
<accession>I2NTE7</accession>
<protein>
    <submittedName>
        <fullName evidence="1">Uncharacterized protein</fullName>
    </submittedName>
</protein>
<sequence>MQMSGSFSQMISGAGRTLRAIRMKMKHPTKNIKMYAIADKLDK</sequence>
<organism evidence="1 2">
    <name type="scientific">Neisseria sicca VK64</name>
    <dbReference type="NCBI Taxonomy" id="1095748"/>
    <lineage>
        <taxon>Bacteria</taxon>
        <taxon>Pseudomonadati</taxon>
        <taxon>Pseudomonadota</taxon>
        <taxon>Betaproteobacteria</taxon>
        <taxon>Neisseriales</taxon>
        <taxon>Neisseriaceae</taxon>
        <taxon>Neisseria</taxon>
    </lineage>
</organism>
<evidence type="ECO:0000313" key="2">
    <source>
        <dbReference type="Proteomes" id="UP000004473"/>
    </source>
</evidence>
<evidence type="ECO:0000313" key="1">
    <source>
        <dbReference type="EMBL" id="EIG29108.1"/>
    </source>
</evidence>
<name>I2NTE7_NEISI</name>